<keyword evidence="6 8" id="KW-1133">Transmembrane helix</keyword>
<feature type="transmembrane region" description="Helical" evidence="8">
    <location>
        <begin position="184"/>
        <end position="204"/>
    </location>
</feature>
<dbReference type="EMBL" id="CP003235">
    <property type="protein sequence ID" value="AFC32875.1"/>
    <property type="molecule type" value="Genomic_DNA"/>
</dbReference>
<evidence type="ECO:0000256" key="8">
    <source>
        <dbReference type="SAM" id="Phobius"/>
    </source>
</evidence>
<feature type="transmembrane region" description="Helical" evidence="8">
    <location>
        <begin position="336"/>
        <end position="356"/>
    </location>
</feature>
<proteinExistence type="inferred from homology"/>
<feature type="transmembrane region" description="Helical" evidence="8">
    <location>
        <begin position="304"/>
        <end position="324"/>
    </location>
</feature>
<dbReference type="AlphaFoldDB" id="H6NBC9"/>
<dbReference type="HOGENOM" id="CLU_047547_1_2_9"/>
<dbReference type="KEGG" id="pmq:PM3016_6239"/>
<dbReference type="RefSeq" id="WP_014372061.1">
    <property type="nucleotide sequence ID" value="NC_016935.1"/>
</dbReference>
<organism evidence="9 10">
    <name type="scientific">Paenibacillus mucilaginosus 3016</name>
    <dbReference type="NCBI Taxonomy" id="1116391"/>
    <lineage>
        <taxon>Bacteria</taxon>
        <taxon>Bacillati</taxon>
        <taxon>Bacillota</taxon>
        <taxon>Bacilli</taxon>
        <taxon>Bacillales</taxon>
        <taxon>Paenibacillaceae</taxon>
        <taxon>Paenibacillus</taxon>
    </lineage>
</organism>
<evidence type="ECO:0000256" key="4">
    <source>
        <dbReference type="ARBA" id="ARBA00022544"/>
    </source>
</evidence>
<feature type="transmembrane region" description="Helical" evidence="8">
    <location>
        <begin position="146"/>
        <end position="164"/>
    </location>
</feature>
<evidence type="ECO:0000313" key="10">
    <source>
        <dbReference type="Proteomes" id="UP000007523"/>
    </source>
</evidence>
<sequence>MLEKGRISSIQLAFLIYPVIIATGDLTAPALTAKHAGRDLWISPFIASLVGVVMVLIVNRLSQWYPGKTIVEYSEDILGKAAGKLLSALLLLFYLYICANILRQYSELIVGNYFSLTPVVVISTSMLLVCSFAVRGGGEVLARASQIMVPVIFLSWVIIIALLLPDMKPERMLPIMEKGIQPAFMGAVPLFTWFHHFGILAFFFPILSDRHKGLKWSLIAILVVTLVLTAINTTVLMIFGNITTSLTYPTISAARYISIAEFLTRLESIVMALWVAGAFLKLSVFYYALALGSAQCLGLNDYRFLLFPFGILITVYSFWLSPSLQEFSDYMGTSNVFFNYSMELGIPLLLFLVALLRRRKSA</sequence>
<feature type="transmembrane region" description="Helical" evidence="8">
    <location>
        <begin position="216"/>
        <end position="239"/>
    </location>
</feature>
<feature type="transmembrane region" description="Helical" evidence="8">
    <location>
        <begin position="271"/>
        <end position="292"/>
    </location>
</feature>
<evidence type="ECO:0000256" key="1">
    <source>
        <dbReference type="ARBA" id="ARBA00004141"/>
    </source>
</evidence>
<dbReference type="GO" id="GO:0009847">
    <property type="term" value="P:spore germination"/>
    <property type="evidence" value="ECO:0007669"/>
    <property type="project" value="InterPro"/>
</dbReference>
<dbReference type="Gene3D" id="1.20.1740.10">
    <property type="entry name" value="Amino acid/polyamine transporter I"/>
    <property type="match status" value="1"/>
</dbReference>
<dbReference type="InterPro" id="IPR004761">
    <property type="entry name" value="Spore_GerAB"/>
</dbReference>
<dbReference type="PANTHER" id="PTHR34975">
    <property type="entry name" value="SPORE GERMINATION PROTEIN A2"/>
    <property type="match status" value="1"/>
</dbReference>
<keyword evidence="4" id="KW-0309">Germination</keyword>
<comment type="subcellular location">
    <subcellularLocation>
        <location evidence="1">Membrane</location>
        <topology evidence="1">Multi-pass membrane protein</topology>
    </subcellularLocation>
</comment>
<evidence type="ECO:0000256" key="6">
    <source>
        <dbReference type="ARBA" id="ARBA00022989"/>
    </source>
</evidence>
<dbReference type="Pfam" id="PF03845">
    <property type="entry name" value="Spore_permease"/>
    <property type="match status" value="1"/>
</dbReference>
<keyword evidence="5 8" id="KW-0812">Transmembrane</keyword>
<protein>
    <submittedName>
        <fullName evidence="9">Spore germination protein</fullName>
    </submittedName>
</protein>
<dbReference type="STRING" id="1116391.PM3016_6239"/>
<comment type="similarity">
    <text evidence="2">Belongs to the amino acid-polyamine-organocation (APC) superfamily. Spore germination protein (SGP) (TC 2.A.3.9) family.</text>
</comment>
<feature type="transmembrane region" description="Helical" evidence="8">
    <location>
        <begin position="82"/>
        <end position="102"/>
    </location>
</feature>
<name>H6NBC9_9BACL</name>
<gene>
    <name evidence="9" type="ORF">PM3016_6239</name>
</gene>
<evidence type="ECO:0000256" key="3">
    <source>
        <dbReference type="ARBA" id="ARBA00022448"/>
    </source>
</evidence>
<keyword evidence="7 8" id="KW-0472">Membrane</keyword>
<dbReference type="NCBIfam" id="TIGR00912">
    <property type="entry name" value="2A0309"/>
    <property type="match status" value="1"/>
</dbReference>
<evidence type="ECO:0000256" key="5">
    <source>
        <dbReference type="ARBA" id="ARBA00022692"/>
    </source>
</evidence>
<dbReference type="Proteomes" id="UP000007523">
    <property type="component" value="Chromosome"/>
</dbReference>
<evidence type="ECO:0000256" key="2">
    <source>
        <dbReference type="ARBA" id="ARBA00007998"/>
    </source>
</evidence>
<feature type="transmembrane region" description="Helical" evidence="8">
    <location>
        <begin position="12"/>
        <end position="28"/>
    </location>
</feature>
<evidence type="ECO:0000256" key="7">
    <source>
        <dbReference type="ARBA" id="ARBA00023136"/>
    </source>
</evidence>
<keyword evidence="10" id="KW-1185">Reference proteome</keyword>
<evidence type="ECO:0000313" key="9">
    <source>
        <dbReference type="EMBL" id="AFC32875.1"/>
    </source>
</evidence>
<keyword evidence="3" id="KW-0813">Transport</keyword>
<accession>H6NBC9</accession>
<dbReference type="PANTHER" id="PTHR34975:SF2">
    <property type="entry name" value="SPORE GERMINATION PROTEIN A2"/>
    <property type="match status" value="1"/>
</dbReference>
<feature type="transmembrane region" description="Helical" evidence="8">
    <location>
        <begin position="114"/>
        <end position="134"/>
    </location>
</feature>
<dbReference type="GO" id="GO:0016020">
    <property type="term" value="C:membrane"/>
    <property type="evidence" value="ECO:0007669"/>
    <property type="project" value="UniProtKB-SubCell"/>
</dbReference>
<reference evidence="9 10" key="1">
    <citation type="journal article" date="2012" name="J. Bacteriol.">
        <title>Complete Genome Sequence of Paenibacillus mucilaginosus 3016, a Bacterium Functional as Microbial Fertilizer.</title>
        <authorList>
            <person name="Ma M."/>
            <person name="Wang Z."/>
            <person name="Li L."/>
            <person name="Jiang X."/>
            <person name="Guan D."/>
            <person name="Cao F."/>
            <person name="Chen H."/>
            <person name="Wang X."/>
            <person name="Shen D."/>
            <person name="Du B."/>
            <person name="Li J."/>
        </authorList>
    </citation>
    <scope>NUCLEOTIDE SEQUENCE [LARGE SCALE GENOMIC DNA]</scope>
    <source>
        <strain evidence="9 10">3016</strain>
    </source>
</reference>
<feature type="transmembrane region" description="Helical" evidence="8">
    <location>
        <begin position="40"/>
        <end position="61"/>
    </location>
</feature>